<sequence length="40" mass="4738">MHNFLIILGKGVDFINEFATEKDLQKLRRLIDKTLLSMQF</sequence>
<dbReference type="EMBL" id="AFOJ01000007">
    <property type="protein sequence ID" value="EGM50403.1"/>
    <property type="molecule type" value="Genomic_DNA"/>
</dbReference>
<organism evidence="1 2">
    <name type="scientific">Ligilactobacillus ruminis SPM0211</name>
    <dbReference type="NCBI Taxonomy" id="1040964"/>
    <lineage>
        <taxon>Bacteria</taxon>
        <taxon>Bacillati</taxon>
        <taxon>Bacillota</taxon>
        <taxon>Bacilli</taxon>
        <taxon>Lactobacillales</taxon>
        <taxon>Lactobacillaceae</taxon>
        <taxon>Ligilactobacillus</taxon>
    </lineage>
</organism>
<accession>F7R2X8</accession>
<evidence type="ECO:0000313" key="1">
    <source>
        <dbReference type="EMBL" id="EGM50403.1"/>
    </source>
</evidence>
<gene>
    <name evidence="1" type="ORF">LRU_02085</name>
</gene>
<dbReference type="AlphaFoldDB" id="F7R2X8"/>
<name>F7R2X8_9LACO</name>
<comment type="caution">
    <text evidence="1">The sequence shown here is derived from an EMBL/GenBank/DDBJ whole genome shotgun (WGS) entry which is preliminary data.</text>
</comment>
<dbReference type="Proteomes" id="UP000002971">
    <property type="component" value="Unassembled WGS sequence"/>
</dbReference>
<protein>
    <submittedName>
        <fullName evidence="1">Uncharacterized protein</fullName>
    </submittedName>
</protein>
<evidence type="ECO:0000313" key="2">
    <source>
        <dbReference type="Proteomes" id="UP000002971"/>
    </source>
</evidence>
<proteinExistence type="predicted"/>
<reference evidence="1 2" key="1">
    <citation type="journal article" date="2011" name="J. Bacteriol.">
        <title>Genome Sequence of Lactobacillus ruminis SPM0211, Isolated from a Fecal Sample from a Healthy Korean.</title>
        <authorList>
            <person name="Lee S."/>
            <person name="Cho Y.J."/>
            <person name="Lee A.H."/>
            <person name="Chun J."/>
            <person name="Ha N.J."/>
            <person name="Ko G."/>
        </authorList>
    </citation>
    <scope>NUCLEOTIDE SEQUENCE [LARGE SCALE GENOMIC DNA]</scope>
    <source>
        <strain evidence="1 2">SPM0211</strain>
    </source>
</reference>